<dbReference type="AlphaFoldDB" id="B3RR20"/>
<organism evidence="1 2">
    <name type="scientific">Trichoplax adhaerens</name>
    <name type="common">Trichoplax reptans</name>
    <dbReference type="NCBI Taxonomy" id="10228"/>
    <lineage>
        <taxon>Eukaryota</taxon>
        <taxon>Metazoa</taxon>
        <taxon>Placozoa</taxon>
        <taxon>Uniplacotomia</taxon>
        <taxon>Trichoplacea</taxon>
        <taxon>Trichoplacidae</taxon>
        <taxon>Trichoplax</taxon>
    </lineage>
</organism>
<dbReference type="RefSeq" id="XP_002110260.1">
    <property type="nucleotide sequence ID" value="XM_002110224.1"/>
</dbReference>
<dbReference type="InParanoid" id="B3RR20"/>
<proteinExistence type="predicted"/>
<name>B3RR20_TRIAD</name>
<dbReference type="EMBL" id="DS985243">
    <property type="protein sequence ID" value="EDV26264.1"/>
    <property type="molecule type" value="Genomic_DNA"/>
</dbReference>
<gene>
    <name evidence="1" type="ORF">TRIADDRAFT_54080</name>
</gene>
<reference evidence="1 2" key="1">
    <citation type="journal article" date="2008" name="Nature">
        <title>The Trichoplax genome and the nature of placozoans.</title>
        <authorList>
            <person name="Srivastava M."/>
            <person name="Begovic E."/>
            <person name="Chapman J."/>
            <person name="Putnam N.H."/>
            <person name="Hellsten U."/>
            <person name="Kawashima T."/>
            <person name="Kuo A."/>
            <person name="Mitros T."/>
            <person name="Salamov A."/>
            <person name="Carpenter M.L."/>
            <person name="Signorovitch A.Y."/>
            <person name="Moreno M.A."/>
            <person name="Kamm K."/>
            <person name="Grimwood J."/>
            <person name="Schmutz J."/>
            <person name="Shapiro H."/>
            <person name="Grigoriev I.V."/>
            <person name="Buss L.W."/>
            <person name="Schierwater B."/>
            <person name="Dellaporta S.L."/>
            <person name="Rokhsar D.S."/>
        </authorList>
    </citation>
    <scope>NUCLEOTIDE SEQUENCE [LARGE SCALE GENOMIC DNA]</scope>
    <source>
        <strain evidence="1 2">Grell-BS-1999</strain>
    </source>
</reference>
<keyword evidence="2" id="KW-1185">Reference proteome</keyword>
<dbReference type="KEGG" id="tad:TRIADDRAFT_54080"/>
<dbReference type="Proteomes" id="UP000009022">
    <property type="component" value="Unassembled WGS sequence"/>
</dbReference>
<dbReference type="HOGENOM" id="CLU_1572679_0_0_1"/>
<dbReference type="CTD" id="6751475"/>
<accession>B3RR20</accession>
<dbReference type="GeneID" id="6751475"/>
<protein>
    <submittedName>
        <fullName evidence="1">Uncharacterized protein</fullName>
    </submittedName>
</protein>
<evidence type="ECO:0000313" key="1">
    <source>
        <dbReference type="EMBL" id="EDV26264.1"/>
    </source>
</evidence>
<sequence length="170" mass="19504">MTPRLRQYFRRNIYRPFRTVLKIVLYRGEQSYRKPGSLLYACSAFSGQYRTIKLGMEVSSSGIHAVADQAKRFSRDLFNDITNIKDTLDKIHALEAESCTQEELLSAEDHLKKLKTAYITSHSKKELYALLTNPNPLQLLNDISEDSENGKDFNEYTVVSTARLSITTME</sequence>
<evidence type="ECO:0000313" key="2">
    <source>
        <dbReference type="Proteomes" id="UP000009022"/>
    </source>
</evidence>